<keyword evidence="4 6" id="KW-0378">Hydrolase</keyword>
<comment type="function">
    <text evidence="6">Converts adenosine-3',5'-bisphosphate (PAP) to AMP.</text>
</comment>
<evidence type="ECO:0000256" key="1">
    <source>
        <dbReference type="ARBA" id="ARBA00005289"/>
    </source>
</evidence>
<keyword evidence="5 6" id="KW-0472">Membrane</keyword>
<feature type="binding site" evidence="7">
    <location>
        <position position="215"/>
    </location>
    <ligand>
        <name>Mg(2+)</name>
        <dbReference type="ChEBI" id="CHEBI:18420"/>
        <label>1</label>
        <note>catalytic</note>
    </ligand>
</feature>
<dbReference type="RefSeq" id="WP_015596358.1">
    <property type="nucleotide sequence ID" value="NC_021172.1"/>
</dbReference>
<comment type="catalytic activity">
    <reaction evidence="6">
        <text>adenosine 3',5'-bisphosphate + H2O = AMP + phosphate</text>
        <dbReference type="Rhea" id="RHEA:10040"/>
        <dbReference type="ChEBI" id="CHEBI:15377"/>
        <dbReference type="ChEBI" id="CHEBI:43474"/>
        <dbReference type="ChEBI" id="CHEBI:58343"/>
        <dbReference type="ChEBI" id="CHEBI:456215"/>
        <dbReference type="EC" id="3.1.3.7"/>
    </reaction>
</comment>
<reference evidence="8 9" key="1">
    <citation type="journal article" date="2013" name="Genome Announc.">
        <title>Genome sequences for three denitrifying bacterial strains isolated from a uranium- and nitrate-contaminated subsurface environment.</title>
        <authorList>
            <person name="Venkatramanan R."/>
            <person name="Prakash O."/>
            <person name="Woyke T."/>
            <person name="Chain P."/>
            <person name="Goodwin L.A."/>
            <person name="Watson D."/>
            <person name="Brooks S."/>
            <person name="Kostka J.E."/>
            <person name="Green S.J."/>
        </authorList>
    </citation>
    <scope>NUCLEOTIDE SEQUENCE [LARGE SCALE GENOMIC DNA]</scope>
    <source>
        <strain evidence="8 9">1NES1</strain>
    </source>
</reference>
<dbReference type="CDD" id="cd01638">
    <property type="entry name" value="CysQ"/>
    <property type="match status" value="1"/>
</dbReference>
<evidence type="ECO:0000256" key="2">
    <source>
        <dbReference type="ARBA" id="ARBA00022475"/>
    </source>
</evidence>
<feature type="binding site" evidence="6">
    <location>
        <position position="215"/>
    </location>
    <ligand>
        <name>substrate</name>
    </ligand>
</feature>
<evidence type="ECO:0000256" key="5">
    <source>
        <dbReference type="ARBA" id="ARBA00023136"/>
    </source>
</evidence>
<dbReference type="EC" id="3.1.3.7" evidence="6"/>
<feature type="binding site" evidence="6">
    <location>
        <begin position="88"/>
        <end position="91"/>
    </location>
    <ligand>
        <name>substrate</name>
    </ligand>
</feature>
<dbReference type="InterPro" id="IPR020550">
    <property type="entry name" value="Inositol_monophosphatase_CS"/>
</dbReference>
<dbReference type="eggNOG" id="COG1218">
    <property type="taxonomic scope" value="Bacteria"/>
</dbReference>
<accession>N0B8D0</accession>
<evidence type="ECO:0000256" key="6">
    <source>
        <dbReference type="HAMAP-Rule" id="MF_02095"/>
    </source>
</evidence>
<name>N0B8D0_9HYPH</name>
<evidence type="ECO:0000256" key="4">
    <source>
        <dbReference type="ARBA" id="ARBA00022801"/>
    </source>
</evidence>
<dbReference type="PRINTS" id="PR00377">
    <property type="entry name" value="IMPHPHTASES"/>
</dbReference>
<dbReference type="HOGENOM" id="CLU_044118_3_0_5"/>
<dbReference type="GO" id="GO:0050427">
    <property type="term" value="P:3'-phosphoadenosine 5'-phosphosulfate metabolic process"/>
    <property type="evidence" value="ECO:0007669"/>
    <property type="project" value="TreeGrafter"/>
</dbReference>
<feature type="binding site" evidence="6">
    <location>
        <position position="89"/>
    </location>
    <ligand>
        <name>Mg(2+)</name>
        <dbReference type="ChEBI" id="CHEBI:18420"/>
        <label>2</label>
    </ligand>
</feature>
<evidence type="ECO:0000313" key="8">
    <source>
        <dbReference type="EMBL" id="AGK56320.1"/>
    </source>
</evidence>
<feature type="binding site" evidence="6">
    <location>
        <position position="86"/>
    </location>
    <ligand>
        <name>Mg(2+)</name>
        <dbReference type="ChEBI" id="CHEBI:18420"/>
        <label>1</label>
    </ligand>
</feature>
<dbReference type="Gene3D" id="3.30.540.10">
    <property type="entry name" value="Fructose-1,6-Bisphosphatase, subunit A, domain 1"/>
    <property type="match status" value="1"/>
</dbReference>
<dbReference type="KEGG" id="hdt:HYPDE_23168"/>
<feature type="binding site" evidence="6">
    <location>
        <position position="86"/>
    </location>
    <ligand>
        <name>Mg(2+)</name>
        <dbReference type="ChEBI" id="CHEBI:18420"/>
        <label>2</label>
    </ligand>
</feature>
<dbReference type="GO" id="GO:0005886">
    <property type="term" value="C:plasma membrane"/>
    <property type="evidence" value="ECO:0007669"/>
    <property type="project" value="UniProtKB-SubCell"/>
</dbReference>
<dbReference type="HAMAP" id="MF_02095">
    <property type="entry name" value="CysQ"/>
    <property type="match status" value="1"/>
</dbReference>
<dbReference type="GO" id="GO:0008441">
    <property type="term" value="F:3'(2'),5'-bisphosphate nucleotidase activity"/>
    <property type="evidence" value="ECO:0007669"/>
    <property type="project" value="UniProtKB-UniRule"/>
</dbReference>
<feature type="binding site" evidence="6">
    <location>
        <position position="66"/>
    </location>
    <ligand>
        <name>substrate</name>
    </ligand>
</feature>
<dbReference type="Gene3D" id="3.40.190.80">
    <property type="match status" value="1"/>
</dbReference>
<comment type="cofactor">
    <cofactor evidence="6 7">
        <name>Mg(2+)</name>
        <dbReference type="ChEBI" id="CHEBI:18420"/>
    </cofactor>
</comment>
<keyword evidence="6 7" id="KW-0460">Magnesium</keyword>
<dbReference type="InterPro" id="IPR000760">
    <property type="entry name" value="Inositol_monophosphatase-like"/>
</dbReference>
<feature type="binding site" evidence="7">
    <location>
        <position position="66"/>
    </location>
    <ligand>
        <name>Mg(2+)</name>
        <dbReference type="ChEBI" id="CHEBI:18420"/>
        <label>1</label>
        <note>catalytic</note>
    </ligand>
</feature>
<dbReference type="PANTHER" id="PTHR43028">
    <property type="entry name" value="3'(2'),5'-BISPHOSPHATE NUCLEOTIDASE 1"/>
    <property type="match status" value="1"/>
</dbReference>
<keyword evidence="6 7" id="KW-0479">Metal-binding</keyword>
<proteinExistence type="inferred from homology"/>
<dbReference type="GO" id="GO:0000103">
    <property type="term" value="P:sulfate assimilation"/>
    <property type="evidence" value="ECO:0007669"/>
    <property type="project" value="TreeGrafter"/>
</dbReference>
<dbReference type="NCBIfam" id="TIGR01331">
    <property type="entry name" value="bisphos_cysQ"/>
    <property type="match status" value="1"/>
</dbReference>
<keyword evidence="3 6" id="KW-0997">Cell inner membrane</keyword>
<dbReference type="GO" id="GO:0000287">
    <property type="term" value="F:magnesium ion binding"/>
    <property type="evidence" value="ECO:0007669"/>
    <property type="project" value="UniProtKB-UniRule"/>
</dbReference>
<dbReference type="STRING" id="670307.HYPDE_23168"/>
<dbReference type="GO" id="GO:0046854">
    <property type="term" value="P:phosphatidylinositol phosphate biosynthetic process"/>
    <property type="evidence" value="ECO:0007669"/>
    <property type="project" value="InterPro"/>
</dbReference>
<dbReference type="InterPro" id="IPR050725">
    <property type="entry name" value="CysQ/Inositol_MonoPase"/>
</dbReference>
<feature type="binding site" evidence="7">
    <location>
        <position position="86"/>
    </location>
    <ligand>
        <name>Mg(2+)</name>
        <dbReference type="ChEBI" id="CHEBI:18420"/>
        <label>1</label>
        <note>catalytic</note>
    </ligand>
</feature>
<dbReference type="AlphaFoldDB" id="N0B8D0"/>
<feature type="binding site" evidence="7">
    <location>
        <position position="89"/>
    </location>
    <ligand>
        <name>Mg(2+)</name>
        <dbReference type="ChEBI" id="CHEBI:18420"/>
        <label>1</label>
        <note>catalytic</note>
    </ligand>
</feature>
<feature type="binding site" evidence="6">
    <location>
        <position position="215"/>
    </location>
    <ligand>
        <name>Mg(2+)</name>
        <dbReference type="ChEBI" id="CHEBI:18420"/>
        <label>2</label>
    </ligand>
</feature>
<sequence length="281" mass="30337">MSLSMLEQLEALALEAGRMILDIRERGASVVHKDDGSPVTDADRSAEDLIVRGLEKIDPRIPIIAEERIQYSGAPDICEQTFFLVDPLDGTKEFVQGRTDFTVNICLVECGLPRLGVVVAPARNELFSGDGHNAFRCRVSPDGRLIERTAIRTSMPRRALRGIASASHAHADTMRFLERFAVGEILSVGSSLKFCLLAAGEADIYPRIGRTMQWDTAAGDAILRSAGGCTLRLDGQPLNYGPSCAGLNAYANPHFVSFAGQTAFLRSMLLSHEASAATGMA</sequence>
<dbReference type="PROSITE" id="PS00630">
    <property type="entry name" value="IMP_2"/>
    <property type="match status" value="1"/>
</dbReference>
<comment type="subcellular location">
    <subcellularLocation>
        <location evidence="6">Cell inner membrane</location>
        <topology evidence="6">Peripheral membrane protein</topology>
        <orientation evidence="6">Cytoplasmic side</orientation>
    </subcellularLocation>
</comment>
<comment type="similarity">
    <text evidence="1 6">Belongs to the inositol monophosphatase superfamily. CysQ family.</text>
</comment>
<gene>
    <name evidence="6" type="primary">cysQ</name>
    <name evidence="8" type="ORF">HYPDE_23168</name>
</gene>
<dbReference type="InterPro" id="IPR006240">
    <property type="entry name" value="CysQ"/>
</dbReference>
<feature type="binding site" evidence="6">
    <location>
        <position position="88"/>
    </location>
    <ligand>
        <name>Mg(2+)</name>
        <dbReference type="ChEBI" id="CHEBI:18420"/>
        <label>1</label>
    </ligand>
</feature>
<dbReference type="SUPFAM" id="SSF56655">
    <property type="entry name" value="Carbohydrate phosphatase"/>
    <property type="match status" value="1"/>
</dbReference>
<evidence type="ECO:0000256" key="7">
    <source>
        <dbReference type="PIRSR" id="PIRSR600760-2"/>
    </source>
</evidence>
<dbReference type="PANTHER" id="PTHR43028:SF5">
    <property type="entry name" value="3'(2'),5'-BISPHOSPHATE NUCLEOTIDASE 1"/>
    <property type="match status" value="1"/>
</dbReference>
<evidence type="ECO:0000313" key="9">
    <source>
        <dbReference type="Proteomes" id="UP000005952"/>
    </source>
</evidence>
<dbReference type="Pfam" id="PF00459">
    <property type="entry name" value="Inositol_P"/>
    <property type="match status" value="1"/>
</dbReference>
<dbReference type="EMBL" id="CP005587">
    <property type="protein sequence ID" value="AGK56320.1"/>
    <property type="molecule type" value="Genomic_DNA"/>
</dbReference>
<dbReference type="Proteomes" id="UP000005952">
    <property type="component" value="Chromosome"/>
</dbReference>
<feature type="binding site" evidence="6">
    <location>
        <position position="66"/>
    </location>
    <ligand>
        <name>Mg(2+)</name>
        <dbReference type="ChEBI" id="CHEBI:18420"/>
        <label>1</label>
    </ligand>
</feature>
<organism evidence="8 9">
    <name type="scientific">Hyphomicrobium denitrificans 1NES1</name>
    <dbReference type="NCBI Taxonomy" id="670307"/>
    <lineage>
        <taxon>Bacteria</taxon>
        <taxon>Pseudomonadati</taxon>
        <taxon>Pseudomonadota</taxon>
        <taxon>Alphaproteobacteria</taxon>
        <taxon>Hyphomicrobiales</taxon>
        <taxon>Hyphomicrobiaceae</taxon>
        <taxon>Hyphomicrobium</taxon>
    </lineage>
</organism>
<protein>
    <recommendedName>
        <fullName evidence="6">3'(2'),5'-bisphosphate nucleotidase CysQ</fullName>
        <ecNumber evidence="6">3.1.3.7</ecNumber>
    </recommendedName>
    <alternativeName>
        <fullName evidence="6">3'(2'),5-bisphosphonucleoside 3'(2')-phosphohydrolase</fullName>
    </alternativeName>
    <alternativeName>
        <fullName evidence="6">3'-phosphoadenosine 5'-phosphate phosphatase</fullName>
        <shortName evidence="6">PAP phosphatase</shortName>
    </alternativeName>
</protein>
<keyword evidence="9" id="KW-1185">Reference proteome</keyword>
<keyword evidence="2 6" id="KW-1003">Cell membrane</keyword>
<feature type="binding site" evidence="7">
    <location>
        <position position="88"/>
    </location>
    <ligand>
        <name>Mg(2+)</name>
        <dbReference type="ChEBI" id="CHEBI:18420"/>
        <label>1</label>
        <note>catalytic</note>
    </ligand>
</feature>
<evidence type="ECO:0000256" key="3">
    <source>
        <dbReference type="ARBA" id="ARBA00022519"/>
    </source>
</evidence>